<evidence type="ECO:0000313" key="10">
    <source>
        <dbReference type="EMBL" id="MUZ74974.1"/>
    </source>
</evidence>
<evidence type="ECO:0000313" key="12">
    <source>
        <dbReference type="Proteomes" id="UP000175993"/>
    </source>
</evidence>
<evidence type="ECO:0000313" key="11">
    <source>
        <dbReference type="EMBL" id="MVA56718.1"/>
    </source>
</evidence>
<dbReference type="AlphaFoldDB" id="A0A1S2E273"/>
<dbReference type="InterPro" id="IPR045621">
    <property type="entry name" value="BPD_transp_1_N"/>
</dbReference>
<dbReference type="Proteomes" id="UP000440716">
    <property type="component" value="Unassembled WGS sequence"/>
</dbReference>
<feature type="transmembrane region" description="Helical" evidence="7">
    <location>
        <begin position="300"/>
        <end position="326"/>
    </location>
</feature>
<dbReference type="GO" id="GO:0005886">
    <property type="term" value="C:plasma membrane"/>
    <property type="evidence" value="ECO:0007669"/>
    <property type="project" value="UniProtKB-SubCell"/>
</dbReference>
<dbReference type="PANTHER" id="PTHR43163:SF6">
    <property type="entry name" value="DIPEPTIDE TRANSPORT SYSTEM PERMEASE PROTEIN DPPB-RELATED"/>
    <property type="match status" value="1"/>
</dbReference>
<evidence type="ECO:0000256" key="7">
    <source>
        <dbReference type="RuleBase" id="RU363032"/>
    </source>
</evidence>
<dbReference type="PANTHER" id="PTHR43163">
    <property type="entry name" value="DIPEPTIDE TRANSPORT SYSTEM PERMEASE PROTEIN DPPB-RELATED"/>
    <property type="match status" value="1"/>
</dbReference>
<keyword evidence="3" id="KW-1003">Cell membrane</keyword>
<organism evidence="11 13">
    <name type="scientific">Agrobacterium vitis</name>
    <name type="common">Rhizobium vitis</name>
    <dbReference type="NCBI Taxonomy" id="373"/>
    <lineage>
        <taxon>Bacteria</taxon>
        <taxon>Pseudomonadati</taxon>
        <taxon>Pseudomonadota</taxon>
        <taxon>Alphaproteobacteria</taxon>
        <taxon>Hyphomicrobiales</taxon>
        <taxon>Rhizobiaceae</taxon>
        <taxon>Rhizobium/Agrobacterium group</taxon>
        <taxon>Agrobacterium</taxon>
    </lineage>
</organism>
<feature type="transmembrane region" description="Helical" evidence="7">
    <location>
        <begin position="193"/>
        <end position="216"/>
    </location>
</feature>
<evidence type="ECO:0000256" key="5">
    <source>
        <dbReference type="ARBA" id="ARBA00022989"/>
    </source>
</evidence>
<dbReference type="OrthoDB" id="9805855at2"/>
<dbReference type="Proteomes" id="UP000175993">
    <property type="component" value="Unassembled WGS sequence"/>
</dbReference>
<evidence type="ECO:0000256" key="4">
    <source>
        <dbReference type="ARBA" id="ARBA00022692"/>
    </source>
</evidence>
<comment type="similarity">
    <text evidence="7">Belongs to the binding-protein-dependent transport system permease family.</text>
</comment>
<dbReference type="Proteomes" id="UP000477951">
    <property type="component" value="Unassembled WGS sequence"/>
</dbReference>
<comment type="caution">
    <text evidence="11">The sequence shown here is derived from an EMBL/GenBank/DDBJ whole genome shotgun (WGS) entry which is preliminary data.</text>
</comment>
<dbReference type="Gene3D" id="1.10.3720.10">
    <property type="entry name" value="MetI-like"/>
    <property type="match status" value="1"/>
</dbReference>
<accession>A0A1S2E273</accession>
<keyword evidence="4 7" id="KW-0812">Transmembrane</keyword>
<dbReference type="Pfam" id="PF19300">
    <property type="entry name" value="BPD_transp_1_N"/>
    <property type="match status" value="1"/>
</dbReference>
<evidence type="ECO:0000256" key="3">
    <source>
        <dbReference type="ARBA" id="ARBA00022475"/>
    </source>
</evidence>
<dbReference type="RefSeq" id="WP_070165982.1">
    <property type="nucleotide sequence ID" value="NZ_CP118261.1"/>
</dbReference>
<gene>
    <name evidence="9" type="ORF">BBI04_011645</name>
    <name evidence="11" type="ORF">GOZ88_11410</name>
    <name evidence="10" type="ORF">GOZ90_19990</name>
</gene>
<reference evidence="13 14" key="2">
    <citation type="submission" date="2019-12" db="EMBL/GenBank/DDBJ databases">
        <title>Whole-genome sequencing of Allorhizobium vitis.</title>
        <authorList>
            <person name="Gan H.M."/>
            <person name="Szegedi E."/>
            <person name="Burr T."/>
            <person name="Savka M.A."/>
        </authorList>
    </citation>
    <scope>NUCLEOTIDE SEQUENCE [LARGE SCALE GENOMIC DNA]</scope>
    <source>
        <strain evidence="11 13">CG415</strain>
        <strain evidence="10 14">CG516</strain>
    </source>
</reference>
<dbReference type="Pfam" id="PF00528">
    <property type="entry name" value="BPD_transp_1"/>
    <property type="match status" value="1"/>
</dbReference>
<keyword evidence="2 7" id="KW-0813">Transport</keyword>
<sequence>MLRFIMERIFSALLTLLGSSLIAFIVLRAVPTNPARLIAGPFATDEVIRQVEAALGLNKPLYIQYADYIVGFVRGDWGFSYSAGQPVLQQIGQRLPASAELALYAFLFAFIGAIFLTVFSVFARSRWLDRLLRGSAFVFVGVPPFWIALLFLIVFSENLGWFPGPVGRGDAPPAVVTGLYSIDFLLAGDMSGFFGALHSLALPSVTLALGSLGYLIRLLRANLLDTANEPFVTVLHAKGVRSLAIAFGHVLPNAFLPTLTAGGLILAQLLGGSVLVERIYTWPGVGGLVIDGILRQDYAVVQAFILLSALIYIVVNFLVDILYGVVDPRVRRS</sequence>
<name>A0A1S2E273_AGRVI</name>
<proteinExistence type="inferred from homology"/>
<evidence type="ECO:0000256" key="1">
    <source>
        <dbReference type="ARBA" id="ARBA00004651"/>
    </source>
</evidence>
<dbReference type="InterPro" id="IPR035906">
    <property type="entry name" value="MetI-like_sf"/>
</dbReference>
<dbReference type="EMBL" id="WPHU01000004">
    <property type="protein sequence ID" value="MVA56718.1"/>
    <property type="molecule type" value="Genomic_DNA"/>
</dbReference>
<protein>
    <submittedName>
        <fullName evidence="11">ABC transporter permease subunit</fullName>
    </submittedName>
</protein>
<feature type="transmembrane region" description="Helical" evidence="7">
    <location>
        <begin position="135"/>
        <end position="155"/>
    </location>
</feature>
<keyword evidence="6 7" id="KW-0472">Membrane</keyword>
<reference evidence="9 12" key="1">
    <citation type="submission" date="2019-11" db="EMBL/GenBank/DDBJ databases">
        <title>Whole-genome sequencing of Allorhizobium vitis.</title>
        <authorList>
            <person name="Gan H.M."/>
            <person name="Savka M.A."/>
        </authorList>
    </citation>
    <scope>NUCLEOTIDE SEQUENCE [LARGE SCALE GENOMIC DNA]</scope>
    <source>
        <strain evidence="9 12">AB4</strain>
    </source>
</reference>
<dbReference type="InterPro" id="IPR000515">
    <property type="entry name" value="MetI-like"/>
</dbReference>
<dbReference type="GO" id="GO:0071916">
    <property type="term" value="F:dipeptide transmembrane transporter activity"/>
    <property type="evidence" value="ECO:0007669"/>
    <property type="project" value="TreeGrafter"/>
</dbReference>
<dbReference type="PROSITE" id="PS50928">
    <property type="entry name" value="ABC_TM1"/>
    <property type="match status" value="1"/>
</dbReference>
<keyword evidence="5 7" id="KW-1133">Transmembrane helix</keyword>
<evidence type="ECO:0000256" key="2">
    <source>
        <dbReference type="ARBA" id="ARBA00022448"/>
    </source>
</evidence>
<dbReference type="EMBL" id="MBEV02000005">
    <property type="protein sequence ID" value="MUP05472.1"/>
    <property type="molecule type" value="Genomic_DNA"/>
</dbReference>
<dbReference type="EMBL" id="WPHR01000022">
    <property type="protein sequence ID" value="MUZ74974.1"/>
    <property type="molecule type" value="Genomic_DNA"/>
</dbReference>
<comment type="subcellular location">
    <subcellularLocation>
        <location evidence="1 7">Cell membrane</location>
        <topology evidence="1 7">Multi-pass membrane protein</topology>
    </subcellularLocation>
</comment>
<evidence type="ECO:0000256" key="6">
    <source>
        <dbReference type="ARBA" id="ARBA00023136"/>
    </source>
</evidence>
<feature type="transmembrane region" description="Helical" evidence="7">
    <location>
        <begin position="101"/>
        <end position="123"/>
    </location>
</feature>
<evidence type="ECO:0000313" key="13">
    <source>
        <dbReference type="Proteomes" id="UP000440716"/>
    </source>
</evidence>
<dbReference type="CDD" id="cd06261">
    <property type="entry name" value="TM_PBP2"/>
    <property type="match status" value="1"/>
</dbReference>
<evidence type="ECO:0000313" key="9">
    <source>
        <dbReference type="EMBL" id="MUP05472.1"/>
    </source>
</evidence>
<evidence type="ECO:0000313" key="14">
    <source>
        <dbReference type="Proteomes" id="UP000477951"/>
    </source>
</evidence>
<feature type="domain" description="ABC transmembrane type-1" evidence="8">
    <location>
        <begin position="95"/>
        <end position="323"/>
    </location>
</feature>
<evidence type="ECO:0000259" key="8">
    <source>
        <dbReference type="PROSITE" id="PS50928"/>
    </source>
</evidence>
<dbReference type="SUPFAM" id="SSF161098">
    <property type="entry name" value="MetI-like"/>
    <property type="match status" value="1"/>
</dbReference>